<gene>
    <name evidence="2" type="ORF">CONLIGDRAFT_684614</name>
</gene>
<sequence length="437" mass="49416">MDRYYMKATSNAQSFAISGIPSPPSSDSSQNYTNRERSSMTHDNTLSLPVGRQTPPYSSPGSWNSTVAYAMAPSHDMNEQPAYDMSIAALAVRPRSQQQLPQQAFYTPPYGSPVMPAPSSLLGPQIAEVPNYTLPRTVSTYQSPLPPIAPSAHDYASPAYGHNPSSAGTYFLPAPGSFTWQPTPYSQPYIQSRMWEHQSQIYRPSRPTTIFGRLPREAWERVFQYLEYADRLRLQRGINRFWRESLKALDKRIKENPSDADFADMHSLVLQAENYSKHWAESTAAECGTHRGRPRNNARKARTPPQANDEDEESKRRKEQKGSLGCYHCFTVRPPEKFCLKTDVDDANVYGNNDVEDSYDMPNNVREGSAPRRYCLDCGIKKGFHPPNKYLERKRGIETRVSTYACHQDIETHHWPEVVADVSSLFPGAEAAAYCDR</sequence>
<dbReference type="CDD" id="cd09917">
    <property type="entry name" value="F-box_SF"/>
    <property type="match status" value="1"/>
</dbReference>
<keyword evidence="3" id="KW-1185">Reference proteome</keyword>
<dbReference type="SUPFAM" id="SSF81383">
    <property type="entry name" value="F-box domain"/>
    <property type="match status" value="1"/>
</dbReference>
<proteinExistence type="predicted"/>
<dbReference type="OrthoDB" id="5232052at2759"/>
<dbReference type="EMBL" id="KV875101">
    <property type="protein sequence ID" value="OIW26085.1"/>
    <property type="molecule type" value="Genomic_DNA"/>
</dbReference>
<feature type="region of interest" description="Disordered" evidence="1">
    <location>
        <begin position="285"/>
        <end position="317"/>
    </location>
</feature>
<dbReference type="Proteomes" id="UP000182658">
    <property type="component" value="Unassembled WGS sequence"/>
</dbReference>
<accession>A0A1J7IF95</accession>
<feature type="compositionally biased region" description="Basic residues" evidence="1">
    <location>
        <begin position="290"/>
        <end position="302"/>
    </location>
</feature>
<organism evidence="2 3">
    <name type="scientific">Coniochaeta ligniaria NRRL 30616</name>
    <dbReference type="NCBI Taxonomy" id="1408157"/>
    <lineage>
        <taxon>Eukaryota</taxon>
        <taxon>Fungi</taxon>
        <taxon>Dikarya</taxon>
        <taxon>Ascomycota</taxon>
        <taxon>Pezizomycotina</taxon>
        <taxon>Sordariomycetes</taxon>
        <taxon>Sordariomycetidae</taxon>
        <taxon>Coniochaetales</taxon>
        <taxon>Coniochaetaceae</taxon>
        <taxon>Coniochaeta</taxon>
    </lineage>
</organism>
<evidence type="ECO:0000313" key="3">
    <source>
        <dbReference type="Proteomes" id="UP000182658"/>
    </source>
</evidence>
<dbReference type="AlphaFoldDB" id="A0A1J7IF95"/>
<feature type="region of interest" description="Disordered" evidence="1">
    <location>
        <begin position="15"/>
        <end position="59"/>
    </location>
</feature>
<reference evidence="2 3" key="1">
    <citation type="submission" date="2016-10" db="EMBL/GenBank/DDBJ databases">
        <title>Draft genome sequence of Coniochaeta ligniaria NRRL30616, a lignocellulolytic fungus for bioabatement of inhibitors in plant biomass hydrolysates.</title>
        <authorList>
            <consortium name="DOE Joint Genome Institute"/>
            <person name="Jimenez D.J."/>
            <person name="Hector R.E."/>
            <person name="Riley R."/>
            <person name="Sun H."/>
            <person name="Grigoriev I.V."/>
            <person name="Van Elsas J.D."/>
            <person name="Nichols N.N."/>
        </authorList>
    </citation>
    <scope>NUCLEOTIDE SEQUENCE [LARGE SCALE GENOMIC DNA]</scope>
    <source>
        <strain evidence="2 3">NRRL 30616</strain>
    </source>
</reference>
<evidence type="ECO:0000256" key="1">
    <source>
        <dbReference type="SAM" id="MobiDB-lite"/>
    </source>
</evidence>
<evidence type="ECO:0008006" key="4">
    <source>
        <dbReference type="Google" id="ProtNLM"/>
    </source>
</evidence>
<dbReference type="InterPro" id="IPR036047">
    <property type="entry name" value="F-box-like_dom_sf"/>
</dbReference>
<name>A0A1J7IF95_9PEZI</name>
<protein>
    <recommendedName>
        <fullName evidence="4">F-box domain-containing protein</fullName>
    </recommendedName>
</protein>
<dbReference type="InParanoid" id="A0A1J7IF95"/>
<evidence type="ECO:0000313" key="2">
    <source>
        <dbReference type="EMBL" id="OIW26085.1"/>
    </source>
</evidence>